<gene>
    <name evidence="1" type="ORF">SI7747_UN020747</name>
</gene>
<protein>
    <submittedName>
        <fullName evidence="1">Uncharacterized protein</fullName>
    </submittedName>
</protein>
<organism evidence="1 2">
    <name type="scientific">Spirodela intermedia</name>
    <name type="common">Intermediate duckweed</name>
    <dbReference type="NCBI Taxonomy" id="51605"/>
    <lineage>
        <taxon>Eukaryota</taxon>
        <taxon>Viridiplantae</taxon>
        <taxon>Streptophyta</taxon>
        <taxon>Embryophyta</taxon>
        <taxon>Tracheophyta</taxon>
        <taxon>Spermatophyta</taxon>
        <taxon>Magnoliopsida</taxon>
        <taxon>Liliopsida</taxon>
        <taxon>Araceae</taxon>
        <taxon>Lemnoideae</taxon>
        <taxon>Spirodela</taxon>
    </lineage>
</organism>
<proteinExistence type="predicted"/>
<keyword evidence="2" id="KW-1185">Reference proteome</keyword>
<reference evidence="2" key="1">
    <citation type="journal article" date="2020" name="Sci. Rep.">
        <title>Chromosome-scale genome assembly for the duckweed Spirodela intermedia, integrating cytogenetic maps, PacBio and Oxford Nanopore libraries.</title>
        <authorList>
            <person name="Hoang P.T.N."/>
            <person name="Fiebig A."/>
            <person name="Novak P."/>
            <person name="Macas J."/>
            <person name="Cao H.X."/>
            <person name="Stepanenko A."/>
            <person name="Chen G."/>
            <person name="Borisjuk N."/>
            <person name="Scholz U."/>
            <person name="Schubert I."/>
        </authorList>
    </citation>
    <scope>NUCLEOTIDE SEQUENCE [LARGE SCALE GENOMIC DNA]</scope>
</reference>
<name>A0ABN7E948_SPIIN</name>
<accession>A0ABN7E948</accession>
<comment type="caution">
    <text evidence="1">The sequence shown here is derived from an EMBL/GenBank/DDBJ whole genome shotgun (WGS) entry which is preliminary data.</text>
</comment>
<dbReference type="EMBL" id="CACRZD030000106">
    <property type="protein sequence ID" value="CAA6674389.1"/>
    <property type="molecule type" value="Genomic_DNA"/>
</dbReference>
<evidence type="ECO:0000313" key="2">
    <source>
        <dbReference type="Proteomes" id="UP001189122"/>
    </source>
</evidence>
<dbReference type="Proteomes" id="UP001189122">
    <property type="component" value="Unassembled WGS sequence"/>
</dbReference>
<sequence>MILCVEYAEMRLGGQAKIFWENKSYAAHRRGQPIISWVDMTSHLKNKYVP</sequence>
<evidence type="ECO:0000313" key="1">
    <source>
        <dbReference type="EMBL" id="CAA6674389.1"/>
    </source>
</evidence>